<evidence type="ECO:0000313" key="1">
    <source>
        <dbReference type="EMBL" id="EBO8105915.1"/>
    </source>
</evidence>
<gene>
    <name evidence="1" type="ORF">D3S21_24350</name>
</gene>
<dbReference type="AlphaFoldDB" id="A0A5U0PHZ5"/>
<dbReference type="EMBL" id="AAGJRW010000035">
    <property type="protein sequence ID" value="EBO8105915.1"/>
    <property type="molecule type" value="Genomic_DNA"/>
</dbReference>
<protein>
    <submittedName>
        <fullName evidence="1">Uncharacterized protein</fullName>
    </submittedName>
</protein>
<accession>A0A5U0PHZ5</accession>
<name>A0A5U0PHZ5_SALER</name>
<sequence>MKLISRVFSPLRWFWSLLFDDGPDLTPRQQRLADELRKAEKEGRIHIDRDGLVSVNLEHPDVKAKMQAQIDALAQVRTR</sequence>
<organism evidence="1">
    <name type="scientific">Salmonella enterica</name>
    <name type="common">Salmonella choleraesuis</name>
    <dbReference type="NCBI Taxonomy" id="28901"/>
    <lineage>
        <taxon>Bacteria</taxon>
        <taxon>Pseudomonadati</taxon>
        <taxon>Pseudomonadota</taxon>
        <taxon>Gammaproteobacteria</taxon>
        <taxon>Enterobacterales</taxon>
        <taxon>Enterobacteriaceae</taxon>
        <taxon>Salmonella</taxon>
    </lineage>
</organism>
<comment type="caution">
    <text evidence="1">The sequence shown here is derived from an EMBL/GenBank/DDBJ whole genome shotgun (WGS) entry which is preliminary data.</text>
</comment>
<reference evidence="1" key="1">
    <citation type="submission" date="2018-09" db="EMBL/GenBank/DDBJ databases">
        <authorList>
            <consortium name="PulseNet: The National Subtyping Network for Foodborne Disease Surveillance"/>
            <person name="Tarr C.L."/>
            <person name="Trees E."/>
            <person name="Katz L.S."/>
            <person name="Carleton-Romer H.A."/>
            <person name="Stroika S."/>
            <person name="Kucerova Z."/>
            <person name="Roache K.F."/>
            <person name="Sabol A.L."/>
            <person name="Besser J."/>
            <person name="Gerner-Smidt P."/>
        </authorList>
    </citation>
    <scope>NUCLEOTIDE SEQUENCE</scope>
    <source>
        <strain evidence="1">PNUSAS051318</strain>
    </source>
</reference>
<proteinExistence type="predicted"/>